<proteinExistence type="predicted"/>
<organism evidence="1">
    <name type="scientific">uncultured organism</name>
    <dbReference type="NCBI Taxonomy" id="155900"/>
    <lineage>
        <taxon>unclassified sequences</taxon>
        <taxon>environmental samples</taxon>
    </lineage>
</organism>
<accession>M1Q1K7</accession>
<sequence>MKLRAKSLTHSDFEPFGRLLEPMESEEPEVVEPGLFEFFVTFSNESDGWQIGFLKLTGDTVEKLENHPHTPEVFAPLSGKAILIVSNNPESREDIHAFYLDTPIVLNEGVWHNVANLSETSEMLIVENTEVGDQFFELSETLNFADGPDQGKG</sequence>
<dbReference type="GO" id="GO:0000256">
    <property type="term" value="P:allantoin catabolic process"/>
    <property type="evidence" value="ECO:0007669"/>
    <property type="project" value="InterPro"/>
</dbReference>
<dbReference type="InterPro" id="IPR011051">
    <property type="entry name" value="RmlC_Cupin_sf"/>
</dbReference>
<name>M1Q1K7_9ZZZZ</name>
<evidence type="ECO:0008006" key="2">
    <source>
        <dbReference type="Google" id="ProtNLM"/>
    </source>
</evidence>
<reference evidence="1" key="1">
    <citation type="journal article" date="2013" name="Syst. Appl. Microbiol.">
        <title>New insights into the archaeal diversity of a hypersaline microbial mat obtained by a metagenomic approach.</title>
        <authorList>
            <person name="Lopez-Lopez A."/>
            <person name="Richter M."/>
            <person name="Pena A."/>
            <person name="Tamames J."/>
            <person name="Rossello-Mora R."/>
        </authorList>
    </citation>
    <scope>NUCLEOTIDE SEQUENCE</scope>
</reference>
<dbReference type="Gene3D" id="2.60.120.10">
    <property type="entry name" value="Jelly Rolls"/>
    <property type="match status" value="1"/>
</dbReference>
<dbReference type="GO" id="GO:0050385">
    <property type="term" value="F:ureidoglycolate lyase activity"/>
    <property type="evidence" value="ECO:0007669"/>
    <property type="project" value="InterPro"/>
</dbReference>
<protein>
    <recommendedName>
        <fullName evidence="2">Ureidoglycolate hydrolase</fullName>
    </recommendedName>
</protein>
<dbReference type="SUPFAM" id="SSF51182">
    <property type="entry name" value="RmlC-like cupins"/>
    <property type="match status" value="1"/>
</dbReference>
<dbReference type="AlphaFoldDB" id="M1Q1K7"/>
<dbReference type="InterPro" id="IPR007247">
    <property type="entry name" value="Ureidogly_lyase"/>
</dbReference>
<dbReference type="Pfam" id="PF04115">
    <property type="entry name" value="Ureidogly_lyase"/>
    <property type="match status" value="1"/>
</dbReference>
<evidence type="ECO:0000313" key="1">
    <source>
        <dbReference type="EMBL" id="AGF93137.1"/>
    </source>
</evidence>
<dbReference type="EMBL" id="JX684083">
    <property type="protein sequence ID" value="AGF93137.1"/>
    <property type="molecule type" value="Genomic_DNA"/>
</dbReference>
<dbReference type="InterPro" id="IPR014710">
    <property type="entry name" value="RmlC-like_jellyroll"/>
</dbReference>
<gene>
    <name evidence="1" type="ORF">FLSS-18_0002</name>
</gene>